<comment type="similarity">
    <text evidence="3">Belongs to the glycosyl hydrolase 24 family.</text>
</comment>
<dbReference type="GO" id="GO:0042742">
    <property type="term" value="P:defense response to bacterium"/>
    <property type="evidence" value="ECO:0007669"/>
    <property type="project" value="UniProtKB-KW"/>
</dbReference>
<dbReference type="OrthoDB" id="9091992at2"/>
<keyword evidence="5" id="KW-1185">Reference proteome</keyword>
<dbReference type="PANTHER" id="PTHR37406:SF1">
    <property type="entry name" value="T4-TYPE LYSOZYME 1-RELATED"/>
    <property type="match status" value="1"/>
</dbReference>
<evidence type="ECO:0000313" key="4">
    <source>
        <dbReference type="EMBL" id="GEM77080.1"/>
    </source>
</evidence>
<dbReference type="InterPro" id="IPR052619">
    <property type="entry name" value="Phage_lysozyme-like"/>
</dbReference>
<accession>A0A511QID5</accession>
<dbReference type="GO" id="GO:0016998">
    <property type="term" value="P:cell wall macromolecule catabolic process"/>
    <property type="evidence" value="ECO:0007669"/>
    <property type="project" value="InterPro"/>
</dbReference>
<sequence length="152" mass="17518">MNLNEVSINILKFEEGFSENPYYCSEGYPTIGIGQRIGPKDHPLHNYSFKCPTPVAESWCSVEVERLSELLSKYDWYISCSQNRKAIFISMAYQLGINGLLKFKKMLAAVQDEDWDVAYMEGLDSVWAKKTPKRAKRQMQVIRSDKLDGSYE</sequence>
<dbReference type="InterPro" id="IPR002196">
    <property type="entry name" value="Glyco_hydro_24"/>
</dbReference>
<dbReference type="Gene3D" id="1.10.530.40">
    <property type="match status" value="1"/>
</dbReference>
<reference evidence="4 5" key="1">
    <citation type="submission" date="2019-07" db="EMBL/GenBank/DDBJ databases">
        <title>Whole genome shotgun sequence of Vibrio sagamiensis NBRC 104589.</title>
        <authorList>
            <person name="Hosoyama A."/>
            <person name="Uohara A."/>
            <person name="Ohji S."/>
            <person name="Ichikawa N."/>
        </authorList>
    </citation>
    <scope>NUCLEOTIDE SEQUENCE [LARGE SCALE GENOMIC DNA]</scope>
    <source>
        <strain evidence="4 5">NBRC 104589</strain>
    </source>
</reference>
<dbReference type="GO" id="GO:0031640">
    <property type="term" value="P:killing of cells of another organism"/>
    <property type="evidence" value="ECO:0007669"/>
    <property type="project" value="UniProtKB-KW"/>
</dbReference>
<keyword evidence="3" id="KW-0378">Hydrolase</keyword>
<dbReference type="PANTHER" id="PTHR37406">
    <property type="entry name" value="T4-TYPE LYSOZYME 1-RELATED"/>
    <property type="match status" value="1"/>
</dbReference>
<dbReference type="Pfam" id="PF00959">
    <property type="entry name" value="Phage_lysozyme"/>
    <property type="match status" value="1"/>
</dbReference>
<organism evidence="4 5">
    <name type="scientific">Vibrio sagamiensis NBRC 104589</name>
    <dbReference type="NCBI Taxonomy" id="1219064"/>
    <lineage>
        <taxon>Bacteria</taxon>
        <taxon>Pseudomonadati</taxon>
        <taxon>Pseudomonadota</taxon>
        <taxon>Gammaproteobacteria</taxon>
        <taxon>Vibrionales</taxon>
        <taxon>Vibrionaceae</taxon>
        <taxon>Vibrio</taxon>
    </lineage>
</organism>
<evidence type="ECO:0000256" key="3">
    <source>
        <dbReference type="RuleBase" id="RU003788"/>
    </source>
</evidence>
<dbReference type="GO" id="GO:0003796">
    <property type="term" value="F:lysozyme activity"/>
    <property type="evidence" value="ECO:0007669"/>
    <property type="project" value="UniProtKB-EC"/>
</dbReference>
<dbReference type="RefSeq" id="WP_039983585.1">
    <property type="nucleotide sequence ID" value="NZ_BAOJ01000233.1"/>
</dbReference>
<evidence type="ECO:0000313" key="5">
    <source>
        <dbReference type="Proteomes" id="UP000321922"/>
    </source>
</evidence>
<dbReference type="SUPFAM" id="SSF53955">
    <property type="entry name" value="Lysozyme-like"/>
    <property type="match status" value="1"/>
</dbReference>
<evidence type="ECO:0000256" key="1">
    <source>
        <dbReference type="ARBA" id="ARBA00022529"/>
    </source>
</evidence>
<name>A0A511QID5_9VIBR</name>
<dbReference type="EMBL" id="BJXJ01000039">
    <property type="protein sequence ID" value="GEM77080.1"/>
    <property type="molecule type" value="Genomic_DNA"/>
</dbReference>
<gene>
    <name evidence="4" type="ORF">VSA01S_31920</name>
</gene>
<evidence type="ECO:0000256" key="2">
    <source>
        <dbReference type="ARBA" id="ARBA00022638"/>
    </source>
</evidence>
<keyword evidence="1 3" id="KW-0929">Antimicrobial</keyword>
<comment type="caution">
    <text evidence="4">The sequence shown here is derived from an EMBL/GenBank/DDBJ whole genome shotgun (WGS) entry which is preliminary data.</text>
</comment>
<keyword evidence="2 3" id="KW-0081">Bacteriolytic enzyme</keyword>
<protein>
    <recommendedName>
        <fullName evidence="3">Lysozyme</fullName>
        <ecNumber evidence="3">3.2.1.17</ecNumber>
    </recommendedName>
</protein>
<dbReference type="InterPro" id="IPR023347">
    <property type="entry name" value="Lysozyme_dom_sf"/>
</dbReference>
<proteinExistence type="inferred from homology"/>
<dbReference type="Proteomes" id="UP000321922">
    <property type="component" value="Unassembled WGS sequence"/>
</dbReference>
<keyword evidence="3" id="KW-0326">Glycosidase</keyword>
<dbReference type="InterPro" id="IPR023346">
    <property type="entry name" value="Lysozyme-like_dom_sf"/>
</dbReference>
<dbReference type="GO" id="GO:0009253">
    <property type="term" value="P:peptidoglycan catabolic process"/>
    <property type="evidence" value="ECO:0007669"/>
    <property type="project" value="InterPro"/>
</dbReference>
<comment type="catalytic activity">
    <reaction evidence="3">
        <text>Hydrolysis of (1-&gt;4)-beta-linkages between N-acetylmuramic acid and N-acetyl-D-glucosamine residues in a peptidoglycan and between N-acetyl-D-glucosamine residues in chitodextrins.</text>
        <dbReference type="EC" id="3.2.1.17"/>
    </reaction>
</comment>
<dbReference type="AlphaFoldDB" id="A0A511QID5"/>
<dbReference type="EC" id="3.2.1.17" evidence="3"/>